<dbReference type="EMBL" id="JASFZW010000005">
    <property type="protein sequence ID" value="KAK2078106.1"/>
    <property type="molecule type" value="Genomic_DNA"/>
</dbReference>
<gene>
    <name evidence="5" type="ORF">QBZ16_003974</name>
</gene>
<keyword evidence="1" id="KW-0808">Transferase</keyword>
<dbReference type="GO" id="GO:0016301">
    <property type="term" value="F:kinase activity"/>
    <property type="evidence" value="ECO:0007669"/>
    <property type="project" value="UniProtKB-KW"/>
</dbReference>
<evidence type="ECO:0000259" key="3">
    <source>
        <dbReference type="Pfam" id="PF00370"/>
    </source>
</evidence>
<dbReference type="InterPro" id="IPR018484">
    <property type="entry name" value="FGGY_N"/>
</dbReference>
<name>A0AAD9MN57_PROWI</name>
<dbReference type="GO" id="GO:0005975">
    <property type="term" value="P:carbohydrate metabolic process"/>
    <property type="evidence" value="ECO:0007669"/>
    <property type="project" value="InterPro"/>
</dbReference>
<evidence type="ECO:0000256" key="1">
    <source>
        <dbReference type="ARBA" id="ARBA00022679"/>
    </source>
</evidence>
<proteinExistence type="predicted"/>
<dbReference type="Pfam" id="PF00370">
    <property type="entry name" value="FGGY_N"/>
    <property type="match status" value="1"/>
</dbReference>
<keyword evidence="6" id="KW-1185">Reference proteome</keyword>
<dbReference type="Proteomes" id="UP001255856">
    <property type="component" value="Unassembled WGS sequence"/>
</dbReference>
<evidence type="ECO:0008006" key="7">
    <source>
        <dbReference type="Google" id="ProtNLM"/>
    </source>
</evidence>
<evidence type="ECO:0000256" key="2">
    <source>
        <dbReference type="ARBA" id="ARBA00022777"/>
    </source>
</evidence>
<dbReference type="AlphaFoldDB" id="A0AAD9MN57"/>
<dbReference type="InterPro" id="IPR018485">
    <property type="entry name" value="FGGY_C"/>
</dbReference>
<evidence type="ECO:0000313" key="6">
    <source>
        <dbReference type="Proteomes" id="UP001255856"/>
    </source>
</evidence>
<feature type="domain" description="Carbohydrate kinase FGGY N-terminal" evidence="3">
    <location>
        <begin position="2"/>
        <end position="77"/>
    </location>
</feature>
<dbReference type="Pfam" id="PF02782">
    <property type="entry name" value="FGGY_C"/>
    <property type="match status" value="1"/>
</dbReference>
<dbReference type="InterPro" id="IPR043129">
    <property type="entry name" value="ATPase_NBD"/>
</dbReference>
<dbReference type="PANTHER" id="PTHR43095:SF5">
    <property type="entry name" value="XYLULOSE KINASE"/>
    <property type="match status" value="1"/>
</dbReference>
<dbReference type="InterPro" id="IPR050406">
    <property type="entry name" value="FGGY_Carb_Kinase"/>
</dbReference>
<dbReference type="Gene3D" id="3.30.420.40">
    <property type="match status" value="2"/>
</dbReference>
<organism evidence="5 6">
    <name type="scientific">Prototheca wickerhamii</name>
    <dbReference type="NCBI Taxonomy" id="3111"/>
    <lineage>
        <taxon>Eukaryota</taxon>
        <taxon>Viridiplantae</taxon>
        <taxon>Chlorophyta</taxon>
        <taxon>core chlorophytes</taxon>
        <taxon>Trebouxiophyceae</taxon>
        <taxon>Chlorellales</taxon>
        <taxon>Chlorellaceae</taxon>
        <taxon>Prototheca</taxon>
    </lineage>
</organism>
<keyword evidence="2" id="KW-0418">Kinase</keyword>
<protein>
    <recommendedName>
        <fullName evidence="7">Xylulokinase</fullName>
    </recommendedName>
</protein>
<feature type="domain" description="Carbohydrate kinase FGGY C-terminal" evidence="4">
    <location>
        <begin position="87"/>
        <end position="268"/>
    </location>
</feature>
<comment type="caution">
    <text evidence="5">The sequence shown here is derived from an EMBL/GenBank/DDBJ whole genome shotgun (WGS) entry which is preliminary data.</text>
</comment>
<evidence type="ECO:0000313" key="5">
    <source>
        <dbReference type="EMBL" id="KAK2078106.1"/>
    </source>
</evidence>
<evidence type="ECO:0000259" key="4">
    <source>
        <dbReference type="Pfam" id="PF02782"/>
    </source>
</evidence>
<reference evidence="5" key="1">
    <citation type="submission" date="2021-01" db="EMBL/GenBank/DDBJ databases">
        <authorList>
            <person name="Eckstrom K.M.E."/>
        </authorList>
    </citation>
    <scope>NUCLEOTIDE SEQUENCE</scope>
    <source>
        <strain evidence="5">UVCC 0001</strain>
    </source>
</reference>
<accession>A0AAD9MN57</accession>
<dbReference type="PANTHER" id="PTHR43095">
    <property type="entry name" value="SUGAR KINASE"/>
    <property type="match status" value="1"/>
</dbReference>
<sequence length="319" mass="33366">MEASDASGTGLMARDGKGWDWERVDAVDPKLRQCLPPIRGPDEAVGPLLSGIAATLGVPDDVVVAPGGGDNAMAALGIGAVDPGTVVMSLGTSGTLFGPSNELVEDPSGVICPFADATGQWLPLLCTINCAGALQQVRSSYGLDLDQALKAASAEPAGTEGVSFLPFFGGERTPNWPHATGTILGLRNGQMRPGLVLRAAMEGITFLLADGLEELRGRGLAPRELRLVGGAARSALWRQIIADVVQLPVLLPIEAEAAALGAVLQAAAVHEGSSVRGYVRRHAFEFEGDVVRPNPSLAKVYDEARARNRRYGRLLFEAS</sequence>
<dbReference type="SUPFAM" id="SSF53067">
    <property type="entry name" value="Actin-like ATPase domain"/>
    <property type="match status" value="2"/>
</dbReference>